<dbReference type="InterPro" id="IPR003154">
    <property type="entry name" value="S1/P1nuclease"/>
</dbReference>
<evidence type="ECO:0000256" key="3">
    <source>
        <dbReference type="ARBA" id="ARBA00022759"/>
    </source>
</evidence>
<evidence type="ECO:0000256" key="4">
    <source>
        <dbReference type="ARBA" id="ARBA00022801"/>
    </source>
</evidence>
<dbReference type="GO" id="GO:0046872">
    <property type="term" value="F:metal ion binding"/>
    <property type="evidence" value="ECO:0007669"/>
    <property type="project" value="UniProtKB-KW"/>
</dbReference>
<evidence type="ECO:0000256" key="6">
    <source>
        <dbReference type="ARBA" id="ARBA00023180"/>
    </source>
</evidence>
<accession>A0A5C6F8F5</accession>
<keyword evidence="5" id="KW-1015">Disulfide bond</keyword>
<keyword evidence="1" id="KW-0540">Nuclease</keyword>
<dbReference type="PANTHER" id="PTHR33146:SF26">
    <property type="entry name" value="ENDONUCLEASE 4"/>
    <property type="match status" value="1"/>
</dbReference>
<comment type="caution">
    <text evidence="7">The sequence shown here is derived from an EMBL/GenBank/DDBJ whole genome shotgun (WGS) entry which is preliminary data.</text>
</comment>
<reference evidence="7 8" key="1">
    <citation type="submission" date="2019-02" db="EMBL/GenBank/DDBJ databases">
        <title>Deep-cultivation of Planctomycetes and their phenomic and genomic characterization uncovers novel biology.</title>
        <authorList>
            <person name="Wiegand S."/>
            <person name="Jogler M."/>
            <person name="Boedeker C."/>
            <person name="Pinto D."/>
            <person name="Vollmers J."/>
            <person name="Rivas-Marin E."/>
            <person name="Kohn T."/>
            <person name="Peeters S.H."/>
            <person name="Heuer A."/>
            <person name="Rast P."/>
            <person name="Oberbeckmann S."/>
            <person name="Bunk B."/>
            <person name="Jeske O."/>
            <person name="Meyerdierks A."/>
            <person name="Storesund J.E."/>
            <person name="Kallscheuer N."/>
            <person name="Luecker S."/>
            <person name="Lage O.M."/>
            <person name="Pohl T."/>
            <person name="Merkel B.J."/>
            <person name="Hornburger P."/>
            <person name="Mueller R.-W."/>
            <person name="Bruemmer F."/>
            <person name="Labrenz M."/>
            <person name="Spormann A.M."/>
            <person name="Op Den Camp H."/>
            <person name="Overmann J."/>
            <person name="Amann R."/>
            <person name="Jetten M.S.M."/>
            <person name="Mascher T."/>
            <person name="Medema M.H."/>
            <person name="Devos D.P."/>
            <person name="Kaster A.-K."/>
            <person name="Ovreas L."/>
            <person name="Rohde M."/>
            <person name="Galperin M.Y."/>
            <person name="Jogler C."/>
        </authorList>
    </citation>
    <scope>NUCLEOTIDE SEQUENCE [LARGE SCALE GENOMIC DNA]</scope>
    <source>
        <strain evidence="7 8">Poly51</strain>
    </source>
</reference>
<dbReference type="CDD" id="cd11010">
    <property type="entry name" value="S1-P1_nuclease"/>
    <property type="match status" value="1"/>
</dbReference>
<dbReference type="GO" id="GO:0016788">
    <property type="term" value="F:hydrolase activity, acting on ester bonds"/>
    <property type="evidence" value="ECO:0007669"/>
    <property type="project" value="InterPro"/>
</dbReference>
<dbReference type="EMBL" id="SJPW01000003">
    <property type="protein sequence ID" value="TWU56637.1"/>
    <property type="molecule type" value="Genomic_DNA"/>
</dbReference>
<organism evidence="7 8">
    <name type="scientific">Rubripirellula tenax</name>
    <dbReference type="NCBI Taxonomy" id="2528015"/>
    <lineage>
        <taxon>Bacteria</taxon>
        <taxon>Pseudomonadati</taxon>
        <taxon>Planctomycetota</taxon>
        <taxon>Planctomycetia</taxon>
        <taxon>Pirellulales</taxon>
        <taxon>Pirellulaceae</taxon>
        <taxon>Rubripirellula</taxon>
    </lineage>
</organism>
<keyword evidence="3" id="KW-0255">Endonuclease</keyword>
<dbReference type="Proteomes" id="UP000318288">
    <property type="component" value="Unassembled WGS sequence"/>
</dbReference>
<name>A0A5C6F8F5_9BACT</name>
<evidence type="ECO:0000256" key="5">
    <source>
        <dbReference type="ARBA" id="ARBA00023157"/>
    </source>
</evidence>
<evidence type="ECO:0000313" key="8">
    <source>
        <dbReference type="Proteomes" id="UP000318288"/>
    </source>
</evidence>
<dbReference type="GO" id="GO:0003676">
    <property type="term" value="F:nucleic acid binding"/>
    <property type="evidence" value="ECO:0007669"/>
    <property type="project" value="InterPro"/>
</dbReference>
<dbReference type="Pfam" id="PF02265">
    <property type="entry name" value="S1-P1_nuclease"/>
    <property type="match status" value="1"/>
</dbReference>
<dbReference type="SUPFAM" id="SSF48537">
    <property type="entry name" value="Phospholipase C/P1 nuclease"/>
    <property type="match status" value="1"/>
</dbReference>
<dbReference type="AlphaFoldDB" id="A0A5C6F8F5"/>
<keyword evidence="2" id="KW-0479">Metal-binding</keyword>
<dbReference type="PANTHER" id="PTHR33146">
    <property type="entry name" value="ENDONUCLEASE 4"/>
    <property type="match status" value="1"/>
</dbReference>
<evidence type="ECO:0000256" key="1">
    <source>
        <dbReference type="ARBA" id="ARBA00022722"/>
    </source>
</evidence>
<keyword evidence="8" id="KW-1185">Reference proteome</keyword>
<dbReference type="Gene3D" id="1.10.575.10">
    <property type="entry name" value="P1 Nuclease"/>
    <property type="match status" value="1"/>
</dbReference>
<dbReference type="GO" id="GO:0004519">
    <property type="term" value="F:endonuclease activity"/>
    <property type="evidence" value="ECO:0007669"/>
    <property type="project" value="UniProtKB-KW"/>
</dbReference>
<dbReference type="GO" id="GO:0006308">
    <property type="term" value="P:DNA catabolic process"/>
    <property type="evidence" value="ECO:0007669"/>
    <property type="project" value="InterPro"/>
</dbReference>
<gene>
    <name evidence="7" type="ORF">Poly51_25530</name>
</gene>
<keyword evidence="6" id="KW-0325">Glycoprotein</keyword>
<protein>
    <submittedName>
        <fullName evidence="7">S1/P1 Nuclease</fullName>
    </submittedName>
</protein>
<dbReference type="InterPro" id="IPR008947">
    <property type="entry name" value="PLipase_C/P1_nuclease_dom_sf"/>
</dbReference>
<keyword evidence="4" id="KW-0378">Hydrolase</keyword>
<proteinExistence type="predicted"/>
<evidence type="ECO:0000313" key="7">
    <source>
        <dbReference type="EMBL" id="TWU56637.1"/>
    </source>
</evidence>
<sequence>MVGVIAYDLMNAETRSEVMRILRHHPQFNKHFLPPKNVHDPESIHRWQIGIAGCWPDFIRDSNEDRPKWHYELGASYVIGNVRPPNPVGPPPRGATMKEEDLYLSQAIEVCTQTLGDASKSDEERAVALCWVLHLYADGHQPCHAGSLYAPAFPKGDRGGNQIELADGSNLHTAWDNLLGSYPSANEVRSRVAALGDIRSDMMKLYLRGGKDRWILPKTWIEESLVVAKSYVYSDEVTGPIIAASRGLTPRIPPLKLSTDYYRVAGEVARYRIKQAGFRAGVAVVRCVEKPSRRP</sequence>
<evidence type="ECO:0000256" key="2">
    <source>
        <dbReference type="ARBA" id="ARBA00022723"/>
    </source>
</evidence>